<evidence type="ECO:0000313" key="2">
    <source>
        <dbReference type="Proteomes" id="UP001055811"/>
    </source>
</evidence>
<evidence type="ECO:0000313" key="1">
    <source>
        <dbReference type="EMBL" id="KAI3753418.1"/>
    </source>
</evidence>
<keyword evidence="2" id="KW-1185">Reference proteome</keyword>
<dbReference type="Proteomes" id="UP001055811">
    <property type="component" value="Linkage Group LG04"/>
</dbReference>
<accession>A0ACB9E455</accession>
<proteinExistence type="predicted"/>
<organism evidence="1 2">
    <name type="scientific">Cichorium intybus</name>
    <name type="common">Chicory</name>
    <dbReference type="NCBI Taxonomy" id="13427"/>
    <lineage>
        <taxon>Eukaryota</taxon>
        <taxon>Viridiplantae</taxon>
        <taxon>Streptophyta</taxon>
        <taxon>Embryophyta</taxon>
        <taxon>Tracheophyta</taxon>
        <taxon>Spermatophyta</taxon>
        <taxon>Magnoliopsida</taxon>
        <taxon>eudicotyledons</taxon>
        <taxon>Gunneridae</taxon>
        <taxon>Pentapetalae</taxon>
        <taxon>asterids</taxon>
        <taxon>campanulids</taxon>
        <taxon>Asterales</taxon>
        <taxon>Asteraceae</taxon>
        <taxon>Cichorioideae</taxon>
        <taxon>Cichorieae</taxon>
        <taxon>Cichoriinae</taxon>
        <taxon>Cichorium</taxon>
    </lineage>
</organism>
<comment type="caution">
    <text evidence="1">The sequence shown here is derived from an EMBL/GenBank/DDBJ whole genome shotgun (WGS) entry which is preliminary data.</text>
</comment>
<protein>
    <submittedName>
        <fullName evidence="1">Uncharacterized protein</fullName>
    </submittedName>
</protein>
<name>A0ACB9E455_CICIN</name>
<dbReference type="EMBL" id="CM042012">
    <property type="protein sequence ID" value="KAI3753418.1"/>
    <property type="molecule type" value="Genomic_DNA"/>
</dbReference>
<sequence length="141" mass="16057">MKKFIQLVYLVDCETNNGILFTRNQLSLYHLQTPQAPIVCIATYEKYRIHDSPLGTNAIVVLLAYSRVILFGYAPSSNQKFDHDSNGTVDLEEFKAETKRMMLDMANDIGFLSVQMILDEDSFLKKAIERELTKLQSDTSA</sequence>
<reference evidence="2" key="1">
    <citation type="journal article" date="2022" name="Mol. Ecol. Resour.">
        <title>The genomes of chicory, endive, great burdock and yacon provide insights into Asteraceae palaeo-polyploidization history and plant inulin production.</title>
        <authorList>
            <person name="Fan W."/>
            <person name="Wang S."/>
            <person name="Wang H."/>
            <person name="Wang A."/>
            <person name="Jiang F."/>
            <person name="Liu H."/>
            <person name="Zhao H."/>
            <person name="Xu D."/>
            <person name="Zhang Y."/>
        </authorList>
    </citation>
    <scope>NUCLEOTIDE SEQUENCE [LARGE SCALE GENOMIC DNA]</scope>
    <source>
        <strain evidence="2">cv. Punajuju</strain>
    </source>
</reference>
<reference evidence="1 2" key="2">
    <citation type="journal article" date="2022" name="Mol. Ecol. Resour.">
        <title>The genomes of chicory, endive, great burdock and yacon provide insights into Asteraceae paleo-polyploidization history and plant inulin production.</title>
        <authorList>
            <person name="Fan W."/>
            <person name="Wang S."/>
            <person name="Wang H."/>
            <person name="Wang A."/>
            <person name="Jiang F."/>
            <person name="Liu H."/>
            <person name="Zhao H."/>
            <person name="Xu D."/>
            <person name="Zhang Y."/>
        </authorList>
    </citation>
    <scope>NUCLEOTIDE SEQUENCE [LARGE SCALE GENOMIC DNA]</scope>
    <source>
        <strain evidence="2">cv. Punajuju</strain>
        <tissue evidence="1">Leaves</tissue>
    </source>
</reference>
<gene>
    <name evidence="1" type="ORF">L2E82_25470</name>
</gene>